<keyword evidence="2" id="KW-1185">Reference proteome</keyword>
<proteinExistence type="predicted"/>
<reference evidence="1" key="2">
    <citation type="submission" date="2015-06" db="UniProtKB">
        <authorList>
            <consortium name="EnsemblPlants"/>
        </authorList>
    </citation>
    <scope>IDENTIFICATION</scope>
</reference>
<sequence length="290" mass="33069">MEQPLYLQRLVQEDWRMTCRRNRFCFYCWLSFCDHCCKEHWDHHHPEEGLPRVATVATVELLAENPAVLARYPVGTEYDWEGIQRLRGDEQTNWILLRPWVPPMYGRKKDFSSCVDCHQRIKKPTNALYCCTMCKLNQVQEEDQGRDMVEALATGDYSTQALLHDNFCVLCTSSFSSDCCTYHMELHHPDVEDIGVWLVLIEVVYVDGWAAVAPSELVSENVLAGVQVLQVQADDETVLYPLRRTVAAAVDRLGHVPGWHGCGAPGCHEMIPAQALFCCLRCKAAVHWAA</sequence>
<evidence type="ECO:0000313" key="1">
    <source>
        <dbReference type="EnsemblPlants" id="ORUFI05G21760.1"/>
    </source>
</evidence>
<reference evidence="2" key="1">
    <citation type="submission" date="2013-06" db="EMBL/GenBank/DDBJ databases">
        <authorList>
            <person name="Zhao Q."/>
        </authorList>
    </citation>
    <scope>NUCLEOTIDE SEQUENCE</scope>
    <source>
        <strain evidence="2">cv. W1943</strain>
    </source>
</reference>
<organism evidence="1 2">
    <name type="scientific">Oryza rufipogon</name>
    <name type="common">Brownbeard rice</name>
    <name type="synonym">Asian wild rice</name>
    <dbReference type="NCBI Taxonomy" id="4529"/>
    <lineage>
        <taxon>Eukaryota</taxon>
        <taxon>Viridiplantae</taxon>
        <taxon>Streptophyta</taxon>
        <taxon>Embryophyta</taxon>
        <taxon>Tracheophyta</taxon>
        <taxon>Spermatophyta</taxon>
        <taxon>Magnoliopsida</taxon>
        <taxon>Liliopsida</taxon>
        <taxon>Poales</taxon>
        <taxon>Poaceae</taxon>
        <taxon>BOP clade</taxon>
        <taxon>Oryzoideae</taxon>
        <taxon>Oryzeae</taxon>
        <taxon>Oryzinae</taxon>
        <taxon>Oryza</taxon>
    </lineage>
</organism>
<protein>
    <submittedName>
        <fullName evidence="1">Uncharacterized protein</fullName>
    </submittedName>
</protein>
<dbReference type="EnsemblPlants" id="ORUFI05G21760.1">
    <property type="protein sequence ID" value="ORUFI05G21760.1"/>
    <property type="gene ID" value="ORUFI05G21760"/>
</dbReference>
<dbReference type="AlphaFoldDB" id="A0A0E0PP20"/>
<name>A0A0E0PP20_ORYRU</name>
<dbReference type="OMA" id="GCHEMIP"/>
<dbReference type="Proteomes" id="UP000008022">
    <property type="component" value="Unassembled WGS sequence"/>
</dbReference>
<accession>A0A0E0PP20</accession>
<dbReference type="HOGENOM" id="CLU_995275_0_0_1"/>
<evidence type="ECO:0000313" key="2">
    <source>
        <dbReference type="Proteomes" id="UP000008022"/>
    </source>
</evidence>
<dbReference type="Gramene" id="ORUFI05G21760.1">
    <property type="protein sequence ID" value="ORUFI05G21760.1"/>
    <property type="gene ID" value="ORUFI05G21760"/>
</dbReference>